<dbReference type="InterPro" id="IPR029045">
    <property type="entry name" value="ClpP/crotonase-like_dom_sf"/>
</dbReference>
<dbReference type="InterPro" id="IPR011762">
    <property type="entry name" value="COA_CT_N"/>
</dbReference>
<feature type="domain" description="CoA carboxyltransferase N-terminal" evidence="7">
    <location>
        <begin position="46"/>
        <end position="311"/>
    </location>
</feature>
<evidence type="ECO:0000259" key="7">
    <source>
        <dbReference type="PROSITE" id="PS50980"/>
    </source>
</evidence>
<evidence type="ECO:0000256" key="5">
    <source>
        <dbReference type="ARBA" id="ARBA00031404"/>
    </source>
</evidence>
<accession>A0A5N5T9A1</accession>
<gene>
    <name evidence="8" type="ORF">Anas_02809</name>
</gene>
<dbReference type="Gene3D" id="3.90.226.10">
    <property type="entry name" value="2-enoyl-CoA Hydratase, Chain A, domain 1"/>
    <property type="match status" value="3"/>
</dbReference>
<evidence type="ECO:0000256" key="1">
    <source>
        <dbReference type="ARBA" id="ARBA00025711"/>
    </source>
</evidence>
<dbReference type="AlphaFoldDB" id="A0A5N5T9A1"/>
<dbReference type="EC" id="6.4.1.4" evidence="2"/>
<dbReference type="Proteomes" id="UP000326759">
    <property type="component" value="Unassembled WGS sequence"/>
</dbReference>
<dbReference type="GO" id="GO:0005739">
    <property type="term" value="C:mitochondrion"/>
    <property type="evidence" value="ECO:0007669"/>
    <property type="project" value="TreeGrafter"/>
</dbReference>
<organism evidence="8 9">
    <name type="scientific">Armadillidium nasatum</name>
    <dbReference type="NCBI Taxonomy" id="96803"/>
    <lineage>
        <taxon>Eukaryota</taxon>
        <taxon>Metazoa</taxon>
        <taxon>Ecdysozoa</taxon>
        <taxon>Arthropoda</taxon>
        <taxon>Crustacea</taxon>
        <taxon>Multicrustacea</taxon>
        <taxon>Malacostraca</taxon>
        <taxon>Eumalacostraca</taxon>
        <taxon>Peracarida</taxon>
        <taxon>Isopoda</taxon>
        <taxon>Oniscidea</taxon>
        <taxon>Crinocheta</taxon>
        <taxon>Armadillidiidae</taxon>
        <taxon>Armadillidium</taxon>
    </lineage>
</organism>
<dbReference type="PANTHER" id="PTHR22855">
    <property type="entry name" value="ACETYL, PROPIONYL, PYRUVATE, AND GLUTACONYL CARBOXYLASE-RELATED"/>
    <property type="match status" value="1"/>
</dbReference>
<evidence type="ECO:0000256" key="6">
    <source>
        <dbReference type="ARBA" id="ARBA00052347"/>
    </source>
</evidence>
<comment type="caution">
    <text evidence="8">The sequence shown here is derived from an EMBL/GenBank/DDBJ whole genome shotgun (WGS) entry which is preliminary data.</text>
</comment>
<evidence type="ECO:0000313" key="9">
    <source>
        <dbReference type="Proteomes" id="UP000326759"/>
    </source>
</evidence>
<protein>
    <recommendedName>
        <fullName evidence="2">methylcrotonoyl-CoA carboxylase</fullName>
        <ecNumber evidence="2">6.4.1.4</ecNumber>
    </recommendedName>
    <alternativeName>
        <fullName evidence="5">3-methylcrotonyl-CoA carboxylase 2</fullName>
    </alternativeName>
    <alternativeName>
        <fullName evidence="3">3-methylcrotonyl-CoA carboxylase non-biotin-containing subunit</fullName>
    </alternativeName>
    <alternativeName>
        <fullName evidence="4">3-methylcrotonyl-CoA:carbon dioxide ligase subunit beta</fullName>
    </alternativeName>
</protein>
<dbReference type="InterPro" id="IPR045190">
    <property type="entry name" value="MCCB/AccD1-like"/>
</dbReference>
<keyword evidence="9" id="KW-1185">Reference proteome</keyword>
<dbReference type="Pfam" id="PF01039">
    <property type="entry name" value="Carboxyl_trans"/>
    <property type="match status" value="1"/>
</dbReference>
<sequence>MYKTILKQKNFKLSTAFTNFKYFSSVAKYPFITLLDTLQIQDAELTKAKDKAQQNLHILEKLKEVCSQGGGEKGQHLHVVKNKKILPREKLKYIFDENSETFELCLLAGLGMDYGDIPGGSVVCVVGRVFDRYCLVTVNDGTLKGGTFFPITVKKSLRAQEISQINLLPHIYIVDSGGGFLPLQADSDFFADKNHGGRGFYHQAVNSSNGIPQLALVCGSCTAGGAYVPMMSDNSGIVDKIGTIFLGGPPLVRAATGEVISAEDLGGATVHCSESGCSDYFVSTEEEGFDMLRDVIATLDISPEDSRKEIQPLYNINDLDIASGLEKINRQRLMGIISRLTDGSRFREFKHLYGQNLVTGYAFIDQICVGIVANCGPLTYKDGLKGSHFIQNSGPRDEFAAFLDESTADENMMTLRGRASMISALSTADVPKITLNIGGCLGDDNYTMCGPSFQPNFIFSWPGTETDLNLQMNSRESNSQSKSEKKKSLSLFDFPPESSWFMSSHALNDGIITPSESRKALSLCLRIFEQKRRINCKKVSTPLMRF</sequence>
<name>A0A5N5T9A1_9CRUS</name>
<dbReference type="GO" id="GO:1905202">
    <property type="term" value="C:methylcrotonoyl-CoA carboxylase complex"/>
    <property type="evidence" value="ECO:0007669"/>
    <property type="project" value="TreeGrafter"/>
</dbReference>
<dbReference type="GO" id="GO:0004485">
    <property type="term" value="F:methylcrotonoyl-CoA carboxylase activity"/>
    <property type="evidence" value="ECO:0007669"/>
    <property type="project" value="UniProtKB-EC"/>
</dbReference>
<dbReference type="GO" id="GO:0006552">
    <property type="term" value="P:L-leucine catabolic process"/>
    <property type="evidence" value="ECO:0007669"/>
    <property type="project" value="UniProtKB-UniPathway"/>
</dbReference>
<reference evidence="8 9" key="1">
    <citation type="journal article" date="2019" name="PLoS Biol.">
        <title>Sex chromosomes control vertical transmission of feminizing Wolbachia symbionts in an isopod.</title>
        <authorList>
            <person name="Becking T."/>
            <person name="Chebbi M.A."/>
            <person name="Giraud I."/>
            <person name="Moumen B."/>
            <person name="Laverre T."/>
            <person name="Caubet Y."/>
            <person name="Peccoud J."/>
            <person name="Gilbert C."/>
            <person name="Cordaux R."/>
        </authorList>
    </citation>
    <scope>NUCLEOTIDE SEQUENCE [LARGE SCALE GENOMIC DNA]</scope>
    <source>
        <strain evidence="8">ANa2</strain>
        <tissue evidence="8">Whole body excluding digestive tract and cuticle</tissue>
    </source>
</reference>
<comment type="catalytic activity">
    <reaction evidence="6">
        <text>3-methylbut-2-enoyl-CoA + hydrogencarbonate + ATP = 3-methyl-(2E)-glutaconyl-CoA + ADP + phosphate + H(+)</text>
        <dbReference type="Rhea" id="RHEA:13589"/>
        <dbReference type="ChEBI" id="CHEBI:15378"/>
        <dbReference type="ChEBI" id="CHEBI:17544"/>
        <dbReference type="ChEBI" id="CHEBI:30616"/>
        <dbReference type="ChEBI" id="CHEBI:43474"/>
        <dbReference type="ChEBI" id="CHEBI:57344"/>
        <dbReference type="ChEBI" id="CHEBI:57346"/>
        <dbReference type="ChEBI" id="CHEBI:456216"/>
        <dbReference type="EC" id="6.4.1.4"/>
    </reaction>
</comment>
<dbReference type="InterPro" id="IPR034733">
    <property type="entry name" value="AcCoA_carboxyl_beta"/>
</dbReference>
<dbReference type="PROSITE" id="PS50980">
    <property type="entry name" value="COA_CT_NTER"/>
    <property type="match status" value="1"/>
</dbReference>
<proteinExistence type="predicted"/>
<evidence type="ECO:0000313" key="8">
    <source>
        <dbReference type="EMBL" id="KAB7503062.1"/>
    </source>
</evidence>
<comment type="pathway">
    <text evidence="1">Amino-acid degradation; L-leucine degradation; (S)-3-hydroxy-3-methylglutaryl-CoA from 3-isovaleryl-CoA: step 2/3.</text>
</comment>
<dbReference type="PANTHER" id="PTHR22855:SF47">
    <property type="entry name" value="METHYLCROTONOYL-COA CARBOXYLASE"/>
    <property type="match status" value="1"/>
</dbReference>
<dbReference type="EMBL" id="SEYY01005973">
    <property type="protein sequence ID" value="KAB7503062.1"/>
    <property type="molecule type" value="Genomic_DNA"/>
</dbReference>
<evidence type="ECO:0000256" key="4">
    <source>
        <dbReference type="ARBA" id="ARBA00031237"/>
    </source>
</evidence>
<evidence type="ECO:0000256" key="3">
    <source>
        <dbReference type="ARBA" id="ARBA00031109"/>
    </source>
</evidence>
<evidence type="ECO:0000256" key="2">
    <source>
        <dbReference type="ARBA" id="ARBA00026116"/>
    </source>
</evidence>
<dbReference type="UniPathway" id="UPA00363">
    <property type="reaction ID" value="UER00861"/>
</dbReference>
<dbReference type="OrthoDB" id="439921at2759"/>
<dbReference type="SUPFAM" id="SSF52096">
    <property type="entry name" value="ClpP/crotonase"/>
    <property type="match status" value="2"/>
</dbReference>